<organism evidence="1 2">
    <name type="scientific">Penicillium frequentans</name>
    <dbReference type="NCBI Taxonomy" id="3151616"/>
    <lineage>
        <taxon>Eukaryota</taxon>
        <taxon>Fungi</taxon>
        <taxon>Dikarya</taxon>
        <taxon>Ascomycota</taxon>
        <taxon>Pezizomycotina</taxon>
        <taxon>Eurotiomycetes</taxon>
        <taxon>Eurotiomycetidae</taxon>
        <taxon>Eurotiales</taxon>
        <taxon>Aspergillaceae</taxon>
        <taxon>Penicillium</taxon>
    </lineage>
</organism>
<accession>A0AAD6GMA8</accession>
<keyword evidence="2" id="KW-1185">Reference proteome</keyword>
<name>A0AAD6GMA8_9EURO</name>
<gene>
    <name evidence="1" type="ORF">N7494_001453</name>
</gene>
<evidence type="ECO:0000313" key="2">
    <source>
        <dbReference type="Proteomes" id="UP001220324"/>
    </source>
</evidence>
<evidence type="ECO:0000313" key="1">
    <source>
        <dbReference type="EMBL" id="KAJ5557538.1"/>
    </source>
</evidence>
<dbReference type="AlphaFoldDB" id="A0AAD6GMA8"/>
<dbReference type="Proteomes" id="UP001220324">
    <property type="component" value="Unassembled WGS sequence"/>
</dbReference>
<proteinExistence type="predicted"/>
<sequence length="78" mass="8466">MSSSVACSMVDVIMGGTSGYSSYWSMSAGPEVAHFPVMTTGGPADDSTWLEISDFEYDYITVRQNIASMNVGEHMRCL</sequence>
<dbReference type="EMBL" id="JAQIZZ010000001">
    <property type="protein sequence ID" value="KAJ5557538.1"/>
    <property type="molecule type" value="Genomic_DNA"/>
</dbReference>
<comment type="caution">
    <text evidence="1">The sequence shown here is derived from an EMBL/GenBank/DDBJ whole genome shotgun (WGS) entry which is preliminary data.</text>
</comment>
<reference evidence="1 2" key="1">
    <citation type="journal article" date="2023" name="IMA Fungus">
        <title>Comparative genomic study of the Penicillium genus elucidates a diverse pangenome and 15 lateral gene transfer events.</title>
        <authorList>
            <person name="Petersen C."/>
            <person name="Sorensen T."/>
            <person name="Nielsen M.R."/>
            <person name="Sondergaard T.E."/>
            <person name="Sorensen J.L."/>
            <person name="Fitzpatrick D.A."/>
            <person name="Frisvad J.C."/>
            <person name="Nielsen K.L."/>
        </authorList>
    </citation>
    <scope>NUCLEOTIDE SEQUENCE [LARGE SCALE GENOMIC DNA]</scope>
    <source>
        <strain evidence="1 2">IBT 35679</strain>
    </source>
</reference>
<protein>
    <submittedName>
        <fullName evidence="1">Uncharacterized protein</fullName>
    </submittedName>
</protein>